<evidence type="ECO:0000313" key="1">
    <source>
        <dbReference type="EMBL" id="JAD20092.1"/>
    </source>
</evidence>
<name>A0A0A8Y9R7_ARUDO</name>
<dbReference type="AlphaFoldDB" id="A0A0A8Y9R7"/>
<organism evidence="1">
    <name type="scientific">Arundo donax</name>
    <name type="common">Giant reed</name>
    <name type="synonym">Donax arundinaceus</name>
    <dbReference type="NCBI Taxonomy" id="35708"/>
    <lineage>
        <taxon>Eukaryota</taxon>
        <taxon>Viridiplantae</taxon>
        <taxon>Streptophyta</taxon>
        <taxon>Embryophyta</taxon>
        <taxon>Tracheophyta</taxon>
        <taxon>Spermatophyta</taxon>
        <taxon>Magnoliopsida</taxon>
        <taxon>Liliopsida</taxon>
        <taxon>Poales</taxon>
        <taxon>Poaceae</taxon>
        <taxon>PACMAD clade</taxon>
        <taxon>Arundinoideae</taxon>
        <taxon>Arundineae</taxon>
        <taxon>Arundo</taxon>
    </lineage>
</organism>
<reference evidence="1" key="2">
    <citation type="journal article" date="2015" name="Data Brief">
        <title>Shoot transcriptome of the giant reed, Arundo donax.</title>
        <authorList>
            <person name="Barrero R.A."/>
            <person name="Guerrero F.D."/>
            <person name="Moolhuijzen P."/>
            <person name="Goolsby J.A."/>
            <person name="Tidwell J."/>
            <person name="Bellgard S.E."/>
            <person name="Bellgard M.I."/>
        </authorList>
    </citation>
    <scope>NUCLEOTIDE SEQUENCE</scope>
    <source>
        <tissue evidence="1">Shoot tissue taken approximately 20 cm above the soil surface</tissue>
    </source>
</reference>
<sequence>MSSSSCARNHTSSRIRRTSLNEKQKYCRALTLKHKKVAEVRDQLKSSYFSIVNVVPNLGHLNCKYLNNPSAYT</sequence>
<dbReference type="EMBL" id="GBRH01277803">
    <property type="protein sequence ID" value="JAD20092.1"/>
    <property type="molecule type" value="Transcribed_RNA"/>
</dbReference>
<reference evidence="1" key="1">
    <citation type="submission" date="2014-09" db="EMBL/GenBank/DDBJ databases">
        <authorList>
            <person name="Magalhaes I.L.F."/>
            <person name="Oliveira U."/>
            <person name="Santos F.R."/>
            <person name="Vidigal T.H.D.A."/>
            <person name="Brescovit A.D."/>
            <person name="Santos A.J."/>
        </authorList>
    </citation>
    <scope>NUCLEOTIDE SEQUENCE</scope>
    <source>
        <tissue evidence="1">Shoot tissue taken approximately 20 cm above the soil surface</tissue>
    </source>
</reference>
<accession>A0A0A8Y9R7</accession>
<proteinExistence type="predicted"/>
<protein>
    <submittedName>
        <fullName evidence="1">Uncharacterized protein</fullName>
    </submittedName>
</protein>